<dbReference type="Gene3D" id="3.10.28.20">
    <property type="entry name" value="Acetamidase/Formamidase-like domains"/>
    <property type="match status" value="1"/>
</dbReference>
<dbReference type="Proteomes" id="UP001055093">
    <property type="component" value="Unassembled WGS sequence"/>
</dbReference>
<reference evidence="1" key="2">
    <citation type="submission" date="2021-08" db="EMBL/GenBank/DDBJ databases">
        <authorList>
            <person name="Tani A."/>
            <person name="Ola A."/>
            <person name="Ogura Y."/>
            <person name="Katsura K."/>
            <person name="Hayashi T."/>
        </authorList>
    </citation>
    <scope>NUCLEOTIDE SEQUENCE</scope>
    <source>
        <strain evidence="1">DSM 14458</strain>
    </source>
</reference>
<dbReference type="PANTHER" id="PTHR31891">
    <property type="entry name" value="FORMAMIDASE C869.04-RELATED"/>
    <property type="match status" value="1"/>
</dbReference>
<evidence type="ECO:0000313" key="1">
    <source>
        <dbReference type="EMBL" id="GJE77816.1"/>
    </source>
</evidence>
<gene>
    <name evidence="1" type="ORF">BGCPKDLD_4423</name>
</gene>
<evidence type="ECO:0008006" key="3">
    <source>
        <dbReference type="Google" id="ProtNLM"/>
    </source>
</evidence>
<proteinExistence type="predicted"/>
<dbReference type="SUPFAM" id="SSF141130">
    <property type="entry name" value="Acetamidase/Formamidase-like"/>
    <property type="match status" value="1"/>
</dbReference>
<dbReference type="InterPro" id="IPR004304">
    <property type="entry name" value="FmdA_AmdA"/>
</dbReference>
<name>A0ABQ4UZQ5_9HYPH</name>
<sequence length="321" mass="34461">MSRHHEIPAVPETMVLGYFDAALPPVLTVESGDTVTLHSHPAGGREALHPDPARIPADLTAALDALPPGPGPHFVTGPVHVRGAEPGDMLQVDILDLKFRLDWGFVAILPLLGTLPDEFTDYETIHADIDAARGICRLPWGLELPLAPFFGILGTAPPAAWGRVGTPVPRAFGGNMDNKEMRVGTTLYLPVFNAGAGFYAGDGHGLQGDGEVCITALETGLTGTFRLTLRKDLGGRWPFAETPTDLMSIGLHESLDEAMRQAVREMVRLVCARTRLTRNQAYMLCSLAGNLRITQTVDGNKGVHMLMPKTALVSEAPAQAR</sequence>
<reference evidence="1" key="1">
    <citation type="journal article" date="2021" name="Front. Microbiol.">
        <title>Comprehensive Comparative Genomics and Phenotyping of Methylobacterium Species.</title>
        <authorList>
            <person name="Alessa O."/>
            <person name="Ogura Y."/>
            <person name="Fujitani Y."/>
            <person name="Takami H."/>
            <person name="Hayashi T."/>
            <person name="Sahin N."/>
            <person name="Tani A."/>
        </authorList>
    </citation>
    <scope>NUCLEOTIDE SEQUENCE</scope>
    <source>
        <strain evidence="1">DSM 14458</strain>
    </source>
</reference>
<dbReference type="Gene3D" id="2.60.120.580">
    <property type="entry name" value="Acetamidase/Formamidase-like domains"/>
    <property type="match status" value="2"/>
</dbReference>
<comment type="caution">
    <text evidence="1">The sequence shown here is derived from an EMBL/GenBank/DDBJ whole genome shotgun (WGS) entry which is preliminary data.</text>
</comment>
<dbReference type="EMBL" id="BPRE01000017">
    <property type="protein sequence ID" value="GJE77816.1"/>
    <property type="molecule type" value="Genomic_DNA"/>
</dbReference>
<protein>
    <recommendedName>
        <fullName evidence="3">Amidase</fullName>
    </recommendedName>
</protein>
<dbReference type="RefSeq" id="WP_137828042.1">
    <property type="nucleotide sequence ID" value="NZ_BPRE01000017.1"/>
</dbReference>
<dbReference type="PANTHER" id="PTHR31891:SF1">
    <property type="entry name" value="FORMAMIDASE C869.04-RELATED"/>
    <property type="match status" value="1"/>
</dbReference>
<accession>A0ABQ4UZQ5</accession>
<organism evidence="1 2">
    <name type="scientific">Methylorubrum suomiense</name>
    <dbReference type="NCBI Taxonomy" id="144191"/>
    <lineage>
        <taxon>Bacteria</taxon>
        <taxon>Pseudomonadati</taxon>
        <taxon>Pseudomonadota</taxon>
        <taxon>Alphaproteobacteria</taxon>
        <taxon>Hyphomicrobiales</taxon>
        <taxon>Methylobacteriaceae</taxon>
        <taxon>Methylorubrum</taxon>
    </lineage>
</organism>
<keyword evidence="2" id="KW-1185">Reference proteome</keyword>
<dbReference type="Pfam" id="PF03069">
    <property type="entry name" value="FmdA_AmdA"/>
    <property type="match status" value="2"/>
</dbReference>
<evidence type="ECO:0000313" key="2">
    <source>
        <dbReference type="Proteomes" id="UP001055093"/>
    </source>
</evidence>